<dbReference type="SUPFAM" id="SSF52047">
    <property type="entry name" value="RNI-like"/>
    <property type="match status" value="1"/>
</dbReference>
<proteinExistence type="predicted"/>
<evidence type="ECO:0000313" key="1">
    <source>
        <dbReference type="EMBL" id="KAJ4141792.1"/>
    </source>
</evidence>
<gene>
    <name evidence="1" type="ORF">NW768_001010</name>
</gene>
<dbReference type="Proteomes" id="UP001152024">
    <property type="component" value="Unassembled WGS sequence"/>
</dbReference>
<sequence length="416" mass="46947">MPPFLRTLAARPDLGRAVKVVSLEWDILKDLSYFGGHAVFEKCANSLGTNGSAILEKSRDDQDLYTAAIRESFLLGRSTPEGAKIEECLPVVAGELLAMMFAVLPNLTYFGVTQNGEIFRNPWIQNDRDWRLDVSLLTLDVLGINTLGLKTLKSDYGVPKLLSRATSLETFISNGHVDGHMPEMPSLKCLHLLSGWDRHSPSTGYLPRYTGQLTTFSYTSAHPHILTVVQYLDQPRFHQSLESMHLDFQIRSSDAREPIPSLKSFRKLKTLLLAARPMYGCDSTAFEHQSLINILPPNIQSLTLVGENLPASPNHRLYQDMLRLLEEKSKLFPRLRRVTSDSSHFSGPILRGLFEQAGVVLIHQDLLRLSRRYTAQIGFRDEGDWRDLLEEYQLAIGIDPSHRAYPLPHELSDDDL</sequence>
<keyword evidence="2" id="KW-1185">Reference proteome</keyword>
<protein>
    <submittedName>
        <fullName evidence="1">Uncharacterized protein</fullName>
    </submittedName>
</protein>
<accession>A0ABQ8RUF2</accession>
<dbReference type="EMBL" id="JAOQBH010000001">
    <property type="protein sequence ID" value="KAJ4141792.1"/>
    <property type="molecule type" value="Genomic_DNA"/>
</dbReference>
<comment type="caution">
    <text evidence="1">The sequence shown here is derived from an EMBL/GenBank/DDBJ whole genome shotgun (WGS) entry which is preliminary data.</text>
</comment>
<evidence type="ECO:0000313" key="2">
    <source>
        <dbReference type="Proteomes" id="UP001152024"/>
    </source>
</evidence>
<organism evidence="1 2">
    <name type="scientific">Fusarium equiseti</name>
    <name type="common">Fusarium scirpi</name>
    <dbReference type="NCBI Taxonomy" id="61235"/>
    <lineage>
        <taxon>Eukaryota</taxon>
        <taxon>Fungi</taxon>
        <taxon>Dikarya</taxon>
        <taxon>Ascomycota</taxon>
        <taxon>Pezizomycotina</taxon>
        <taxon>Sordariomycetes</taxon>
        <taxon>Hypocreomycetidae</taxon>
        <taxon>Hypocreales</taxon>
        <taxon>Nectriaceae</taxon>
        <taxon>Fusarium</taxon>
        <taxon>Fusarium incarnatum-equiseti species complex</taxon>
    </lineage>
</organism>
<reference evidence="1" key="1">
    <citation type="submission" date="2022-09" db="EMBL/GenBank/DDBJ databases">
        <title>Fusarium specimens isolated from Avocado Roots.</title>
        <authorList>
            <person name="Stajich J."/>
            <person name="Roper C."/>
            <person name="Heimlech-Rivalta G."/>
        </authorList>
    </citation>
    <scope>NUCLEOTIDE SEQUENCE</scope>
    <source>
        <strain evidence="1">CF00095</strain>
    </source>
</reference>
<name>A0ABQ8RUF2_FUSEQ</name>